<dbReference type="InterPro" id="IPR025660">
    <property type="entry name" value="Pept_his_AS"/>
</dbReference>
<dbReference type="SUPFAM" id="SSF54001">
    <property type="entry name" value="Cysteine proteinases"/>
    <property type="match status" value="1"/>
</dbReference>
<dbReference type="InterPro" id="IPR013128">
    <property type="entry name" value="Peptidase_C1A"/>
</dbReference>
<dbReference type="EMBL" id="MU827326">
    <property type="protein sequence ID" value="KAJ7356031.1"/>
    <property type="molecule type" value="Genomic_DNA"/>
</dbReference>
<proteinExistence type="inferred from homology"/>
<dbReference type="AlphaFoldDB" id="A0A9X0CKF9"/>
<evidence type="ECO:0000256" key="1">
    <source>
        <dbReference type="ARBA" id="ARBA00008455"/>
    </source>
</evidence>
<dbReference type="GO" id="GO:0008234">
    <property type="term" value="F:cysteine-type peptidase activity"/>
    <property type="evidence" value="ECO:0007669"/>
    <property type="project" value="InterPro"/>
</dbReference>
<dbReference type="InterPro" id="IPR000668">
    <property type="entry name" value="Peptidase_C1A_C"/>
</dbReference>
<organism evidence="4 5">
    <name type="scientific">Desmophyllum pertusum</name>
    <dbReference type="NCBI Taxonomy" id="174260"/>
    <lineage>
        <taxon>Eukaryota</taxon>
        <taxon>Metazoa</taxon>
        <taxon>Cnidaria</taxon>
        <taxon>Anthozoa</taxon>
        <taxon>Hexacorallia</taxon>
        <taxon>Scleractinia</taxon>
        <taxon>Caryophylliina</taxon>
        <taxon>Caryophylliidae</taxon>
        <taxon>Desmophyllum</taxon>
    </lineage>
</organism>
<dbReference type="InterPro" id="IPR039417">
    <property type="entry name" value="Peptidase_C1A_papain-like"/>
</dbReference>
<feature type="domain" description="Peptidase C1A papain C-terminal" evidence="3">
    <location>
        <begin position="1"/>
        <end position="207"/>
    </location>
</feature>
<evidence type="ECO:0000256" key="2">
    <source>
        <dbReference type="ARBA" id="ARBA00023157"/>
    </source>
</evidence>
<evidence type="ECO:0000313" key="4">
    <source>
        <dbReference type="EMBL" id="KAJ7356031.1"/>
    </source>
</evidence>
<dbReference type="CDD" id="cd02248">
    <property type="entry name" value="Peptidase_C1A"/>
    <property type="match status" value="1"/>
</dbReference>
<evidence type="ECO:0000313" key="5">
    <source>
        <dbReference type="Proteomes" id="UP001163046"/>
    </source>
</evidence>
<dbReference type="InterPro" id="IPR038765">
    <property type="entry name" value="Papain-like_cys_pep_sf"/>
</dbReference>
<evidence type="ECO:0000259" key="3">
    <source>
        <dbReference type="SMART" id="SM00645"/>
    </source>
</evidence>
<comment type="caution">
    <text evidence="4">The sequence shown here is derived from an EMBL/GenBank/DDBJ whole genome shotgun (WGS) entry which is preliminary data.</text>
</comment>
<dbReference type="Gene3D" id="3.90.70.10">
    <property type="entry name" value="Cysteine proteinases"/>
    <property type="match status" value="1"/>
</dbReference>
<dbReference type="OrthoDB" id="65740at2759"/>
<dbReference type="PANTHER" id="PTHR12411">
    <property type="entry name" value="CYSTEINE PROTEASE FAMILY C1-RELATED"/>
    <property type="match status" value="1"/>
</dbReference>
<keyword evidence="2" id="KW-1015">Disulfide bond</keyword>
<dbReference type="SMART" id="SM00645">
    <property type="entry name" value="Pept_C1"/>
    <property type="match status" value="1"/>
</dbReference>
<dbReference type="PROSITE" id="PS00640">
    <property type="entry name" value="THIOL_PROTEASE_ASN"/>
    <property type="match status" value="1"/>
</dbReference>
<dbReference type="Pfam" id="PF00112">
    <property type="entry name" value="Peptidase_C1"/>
    <property type="match status" value="2"/>
</dbReference>
<reference evidence="4" key="1">
    <citation type="submission" date="2023-01" db="EMBL/GenBank/DDBJ databases">
        <title>Genome assembly of the deep-sea coral Lophelia pertusa.</title>
        <authorList>
            <person name="Herrera S."/>
            <person name="Cordes E."/>
        </authorList>
    </citation>
    <scope>NUCLEOTIDE SEQUENCE</scope>
    <source>
        <strain evidence="4">USNM1676648</strain>
        <tissue evidence="4">Polyp</tissue>
    </source>
</reference>
<accession>A0A9X0CKF9</accession>
<gene>
    <name evidence="4" type="ORF">OS493_027428</name>
</gene>
<dbReference type="GO" id="GO:0006508">
    <property type="term" value="P:proteolysis"/>
    <property type="evidence" value="ECO:0007669"/>
    <property type="project" value="InterPro"/>
</dbReference>
<protein>
    <recommendedName>
        <fullName evidence="3">Peptidase C1A papain C-terminal domain-containing protein</fullName>
    </recommendedName>
</protein>
<name>A0A9X0CKF9_9CNID</name>
<dbReference type="Proteomes" id="UP001163046">
    <property type="component" value="Unassembled WGS sequence"/>
</dbReference>
<dbReference type="PROSITE" id="PS00639">
    <property type="entry name" value="THIOL_PROTEASE_HIS"/>
    <property type="match status" value="1"/>
</dbReference>
<dbReference type="InterPro" id="IPR025661">
    <property type="entry name" value="Pept_asp_AS"/>
</dbReference>
<comment type="similarity">
    <text evidence="1">Belongs to the peptidase C1 family.</text>
</comment>
<sequence length="216" mass="24425">MAARVDSWTMLSSTSKPTCIDTEASYPYKAQDNKCHSIKQMLAPLILVSEWQTSLPNFSDDYRADDATSIRWFMDIKHKSEPDLQSAVATVGPISVAIDASHGSFQFITKESTTSLPFVTPYMAFYRDAVTQIMSRKFRRNLIIIYTSHFSQCSSTQLDHGVLAVGYGTYQGQDYWLVKNSWATSWGNQGYIMMSRNKNNQCESPPMLAIHSFDPN</sequence>
<keyword evidence="5" id="KW-1185">Reference proteome</keyword>